<dbReference type="Gene3D" id="1.25.40.10">
    <property type="entry name" value="Tetratricopeptide repeat domain"/>
    <property type="match status" value="6"/>
</dbReference>
<proteinExistence type="inferred from homology"/>
<name>A0A7J7C4M5_TRIWF</name>
<dbReference type="Pfam" id="PF13041">
    <property type="entry name" value="PPR_2"/>
    <property type="match status" value="4"/>
</dbReference>
<evidence type="ECO:0000259" key="4">
    <source>
        <dbReference type="Pfam" id="PF14432"/>
    </source>
</evidence>
<keyword evidence="6" id="KW-1185">Reference proteome</keyword>
<dbReference type="FunFam" id="1.25.40.10:FF:000351">
    <property type="entry name" value="Pentatricopeptide repeat-containing protein"/>
    <property type="match status" value="1"/>
</dbReference>
<feature type="repeat" description="PPR" evidence="3">
    <location>
        <begin position="631"/>
        <end position="665"/>
    </location>
</feature>
<dbReference type="InterPro" id="IPR046848">
    <property type="entry name" value="E_motif"/>
</dbReference>
<evidence type="ECO:0000256" key="1">
    <source>
        <dbReference type="ARBA" id="ARBA00006643"/>
    </source>
</evidence>
<dbReference type="EMBL" id="JAAARO010000021">
    <property type="protein sequence ID" value="KAF5729109.1"/>
    <property type="molecule type" value="Genomic_DNA"/>
</dbReference>
<dbReference type="InterPro" id="IPR046849">
    <property type="entry name" value="E2_motif"/>
</dbReference>
<gene>
    <name evidence="5" type="ORF">HS088_TW21G01266</name>
</gene>
<sequence>MNLSCLISRQIFYPKRLYLPFKPFSFKTHLLISSRFNQTSALRSPDPQNDTLITSIQKSTSISYNHLVSTCAASKSLIQGMEVHAHVVKCGFSKDAKTRNSLIKIYTKCQSFGYARKLVVESPEPDLVSWSALISGYAKNRLAAEAISAFYEMHLLALKVNEFTFPSVLKACTIKKDLRLGIQLHGTAVVTGFELDEYVSNALIVMYANCGKFGDARTLFDAIPERSVVTWNSLFSCYVQSDFREEAICLFQEMVLSGIKPNEFSLSGIINAYTGLMDEDQGTKIHGYIIKLGYDSDLFSANALVDMYAKVGDLQDSITVFEGIAKPDIVSWNAIIAGCVHQEQYERALNLFWRMNRSGLCPNMFTLSSALKACAGMGLKKLGSQLHSSLIKMKVKSDLFVDVGLIDMYSKCHLTDDMRMVFKLMPEKDLITWNAVITGYSFNGKDMEAVLLFPLMHQEGTGFNQTTFSTVLKSVASLQAINVCLQVHALTQKSGFEFDNYVVNSLIDAYGKCGHIEDASKIFRESPVVDFVTFTSMITGYVQDGQGEEALRLYLEMQDRGIKPDSFVCSALLNACANLSAYEQGKQVHVHILKYGFVSDMYAGNSLVNMYAKCGSINDADRAFSEIPERGIISWSAMIAGHAQHGHGKEALQLFDQMRADGVAPNQITLVSVLCACNHAGLVTEAKQYFHSMENLFGIEPMEQHYACMIDLLGRAGNLDEAMDLVNTMPYQANAAVWGALLGAARIHKNIELGQRAADMLFALEPEKSGTHVLLANIYASAGMWEHVAKMRRLMKDSKVKKEPGISWAEVKGKVHTFQVGDRSHPRSEEIYAKLDELSDLLNKAGYVPMVEIDLHDVERSEKEKLLLHHSEKLAVAFALIATPAGAPIRVKKNLRVCIDCHTALKFISKIVSREIIVRDINRFHHFSDGSCSCGDYW</sequence>
<dbReference type="FunFam" id="1.25.40.10:FF:000196">
    <property type="entry name" value="Pentatricopeptide repeat-containing protein At4g14850"/>
    <property type="match status" value="1"/>
</dbReference>
<feature type="repeat" description="PPR" evidence="3">
    <location>
        <begin position="126"/>
        <end position="160"/>
    </location>
</feature>
<dbReference type="Pfam" id="PF01535">
    <property type="entry name" value="PPR"/>
    <property type="match status" value="5"/>
</dbReference>
<dbReference type="InterPro" id="IPR050421">
    <property type="entry name" value="PPR"/>
</dbReference>
<dbReference type="FunFam" id="1.25.40.10:FF:000366">
    <property type="entry name" value="Pentatricopeptide (PPR) repeat-containing protein"/>
    <property type="match status" value="1"/>
</dbReference>
<dbReference type="InParanoid" id="A0A7J7C4M5"/>
<reference evidence="5 6" key="1">
    <citation type="journal article" date="2020" name="Nat. Commun.">
        <title>Genome of Tripterygium wilfordii and identification of cytochrome P450 involved in triptolide biosynthesis.</title>
        <authorList>
            <person name="Tu L."/>
            <person name="Su P."/>
            <person name="Zhang Z."/>
            <person name="Gao L."/>
            <person name="Wang J."/>
            <person name="Hu T."/>
            <person name="Zhou J."/>
            <person name="Zhang Y."/>
            <person name="Zhao Y."/>
            <person name="Liu Y."/>
            <person name="Song Y."/>
            <person name="Tong Y."/>
            <person name="Lu Y."/>
            <person name="Yang J."/>
            <person name="Xu C."/>
            <person name="Jia M."/>
            <person name="Peters R.J."/>
            <person name="Huang L."/>
            <person name="Gao W."/>
        </authorList>
    </citation>
    <scope>NUCLEOTIDE SEQUENCE [LARGE SCALE GENOMIC DNA]</scope>
    <source>
        <strain evidence="6">cv. XIE 37</strain>
        <tissue evidence="5">Leaf</tissue>
    </source>
</reference>
<evidence type="ECO:0000313" key="5">
    <source>
        <dbReference type="EMBL" id="KAF5729109.1"/>
    </source>
</evidence>
<feature type="repeat" description="PPR" evidence="3">
    <location>
        <begin position="328"/>
        <end position="362"/>
    </location>
</feature>
<organism evidence="5 6">
    <name type="scientific">Tripterygium wilfordii</name>
    <name type="common">Thunder God vine</name>
    <dbReference type="NCBI Taxonomy" id="458696"/>
    <lineage>
        <taxon>Eukaryota</taxon>
        <taxon>Viridiplantae</taxon>
        <taxon>Streptophyta</taxon>
        <taxon>Embryophyta</taxon>
        <taxon>Tracheophyta</taxon>
        <taxon>Spermatophyta</taxon>
        <taxon>Magnoliopsida</taxon>
        <taxon>eudicotyledons</taxon>
        <taxon>Gunneridae</taxon>
        <taxon>Pentapetalae</taxon>
        <taxon>rosids</taxon>
        <taxon>fabids</taxon>
        <taxon>Celastrales</taxon>
        <taxon>Celastraceae</taxon>
        <taxon>Tripterygium</taxon>
    </lineage>
</organism>
<comment type="similarity">
    <text evidence="1">Belongs to the PPR family. PCMP-H subfamily.</text>
</comment>
<dbReference type="FunFam" id="1.25.40.10:FF:000344">
    <property type="entry name" value="Pentatricopeptide repeat-containing protein"/>
    <property type="match status" value="1"/>
</dbReference>
<feature type="repeat" description="PPR" evidence="3">
    <location>
        <begin position="429"/>
        <end position="463"/>
    </location>
</feature>
<comment type="caution">
    <text evidence="5">The sequence shown here is derived from an EMBL/GenBank/DDBJ whole genome shotgun (WGS) entry which is preliminary data.</text>
</comment>
<dbReference type="InterPro" id="IPR032867">
    <property type="entry name" value="DYW_dom"/>
</dbReference>
<evidence type="ECO:0000256" key="3">
    <source>
        <dbReference type="PROSITE-ProRule" id="PRU00708"/>
    </source>
</evidence>
<evidence type="ECO:0000313" key="6">
    <source>
        <dbReference type="Proteomes" id="UP000593562"/>
    </source>
</evidence>
<dbReference type="AlphaFoldDB" id="A0A7J7C4M5"/>
<protein>
    <submittedName>
        <fullName evidence="5">Pentatricopeptide repeat-containing protein</fullName>
    </submittedName>
</protein>
<dbReference type="Pfam" id="PF14432">
    <property type="entry name" value="DYW_deaminase"/>
    <property type="match status" value="1"/>
</dbReference>
<dbReference type="Proteomes" id="UP000593562">
    <property type="component" value="Unassembled WGS sequence"/>
</dbReference>
<dbReference type="InterPro" id="IPR011990">
    <property type="entry name" value="TPR-like_helical_dom_sf"/>
</dbReference>
<dbReference type="GO" id="GO:0008270">
    <property type="term" value="F:zinc ion binding"/>
    <property type="evidence" value="ECO:0007669"/>
    <property type="project" value="InterPro"/>
</dbReference>
<dbReference type="NCBIfam" id="TIGR00756">
    <property type="entry name" value="PPR"/>
    <property type="match status" value="7"/>
</dbReference>
<feature type="domain" description="DYW" evidence="4">
    <location>
        <begin position="846"/>
        <end position="938"/>
    </location>
</feature>
<dbReference type="InterPro" id="IPR002885">
    <property type="entry name" value="PPR_rpt"/>
</dbReference>
<accession>A0A7J7C4M5</accession>
<dbReference type="PANTHER" id="PTHR47928">
    <property type="entry name" value="REPEAT-CONTAINING PROTEIN, PUTATIVE-RELATED"/>
    <property type="match status" value="1"/>
</dbReference>
<dbReference type="FunFam" id="1.25.40.10:FF:000285">
    <property type="entry name" value="Pentatricopeptide repeat-containing protein, chloroplastic"/>
    <property type="match status" value="1"/>
</dbReference>
<keyword evidence="2" id="KW-0677">Repeat</keyword>
<dbReference type="PROSITE" id="PS51375">
    <property type="entry name" value="PPR"/>
    <property type="match status" value="6"/>
</dbReference>
<dbReference type="Pfam" id="PF20431">
    <property type="entry name" value="E_motif"/>
    <property type="match status" value="1"/>
</dbReference>
<dbReference type="FunCoup" id="A0A7J7C4M5">
    <property type="interactions" value="6"/>
</dbReference>
<dbReference type="PANTHER" id="PTHR47928:SF144">
    <property type="entry name" value="OS04G0221300 PROTEIN"/>
    <property type="match status" value="1"/>
</dbReference>
<feature type="repeat" description="PPR" evidence="3">
    <location>
        <begin position="530"/>
        <end position="564"/>
    </location>
</feature>
<dbReference type="Pfam" id="PF20430">
    <property type="entry name" value="Eplus_motif"/>
    <property type="match status" value="1"/>
</dbReference>
<dbReference type="GO" id="GO:0016070">
    <property type="term" value="P:RNA metabolic process"/>
    <property type="evidence" value="ECO:0007669"/>
    <property type="project" value="UniProtKB-ARBA"/>
</dbReference>
<dbReference type="FunFam" id="1.25.40.10:FF:000031">
    <property type="entry name" value="Pentatricopeptide repeat-containing protein mitochondrial"/>
    <property type="match status" value="1"/>
</dbReference>
<feature type="repeat" description="PPR" evidence="3">
    <location>
        <begin position="227"/>
        <end position="261"/>
    </location>
</feature>
<evidence type="ECO:0000256" key="2">
    <source>
        <dbReference type="ARBA" id="ARBA00022737"/>
    </source>
</evidence>
<dbReference type="OrthoDB" id="185373at2759"/>